<dbReference type="SMART" id="SM00461">
    <property type="entry name" value="WH1"/>
    <property type="match status" value="1"/>
</dbReference>
<dbReference type="Pfam" id="PF00568">
    <property type="entry name" value="WH1"/>
    <property type="match status" value="1"/>
</dbReference>
<evidence type="ECO:0000313" key="3">
    <source>
        <dbReference type="EMBL" id="CAG5082747.1"/>
    </source>
</evidence>
<evidence type="ECO:0000313" key="4">
    <source>
        <dbReference type="Proteomes" id="UP001158576"/>
    </source>
</evidence>
<dbReference type="InterPro" id="IPR000697">
    <property type="entry name" value="WH1/EVH1_dom"/>
</dbReference>
<name>A0ABN7RTQ0_OIKDI</name>
<organism evidence="3 4">
    <name type="scientific">Oikopleura dioica</name>
    <name type="common">Tunicate</name>
    <dbReference type="NCBI Taxonomy" id="34765"/>
    <lineage>
        <taxon>Eukaryota</taxon>
        <taxon>Metazoa</taxon>
        <taxon>Chordata</taxon>
        <taxon>Tunicata</taxon>
        <taxon>Appendicularia</taxon>
        <taxon>Copelata</taxon>
        <taxon>Oikopleuridae</taxon>
        <taxon>Oikopleura</taxon>
    </lineage>
</organism>
<feature type="compositionally biased region" description="Acidic residues" evidence="1">
    <location>
        <begin position="527"/>
        <end position="544"/>
    </location>
</feature>
<reference evidence="3 4" key="1">
    <citation type="submission" date="2021-04" db="EMBL/GenBank/DDBJ databases">
        <authorList>
            <person name="Bliznina A."/>
        </authorList>
    </citation>
    <scope>NUCLEOTIDE SEQUENCE [LARGE SCALE GENOMIC DNA]</scope>
</reference>
<protein>
    <submittedName>
        <fullName evidence="3">Oidioi.mRNA.OKI2018_I69.PAR.g10197.t1.cds</fullName>
    </submittedName>
</protein>
<dbReference type="EMBL" id="OU015568">
    <property type="protein sequence ID" value="CAG5082747.1"/>
    <property type="molecule type" value="Genomic_DNA"/>
</dbReference>
<feature type="region of interest" description="Disordered" evidence="1">
    <location>
        <begin position="219"/>
        <end position="247"/>
    </location>
</feature>
<dbReference type="PROSITE" id="PS50229">
    <property type="entry name" value="WH1"/>
    <property type="match status" value="1"/>
</dbReference>
<evidence type="ECO:0000256" key="1">
    <source>
        <dbReference type="SAM" id="MobiDB-lite"/>
    </source>
</evidence>
<evidence type="ECO:0000259" key="2">
    <source>
        <dbReference type="PROSITE" id="PS50229"/>
    </source>
</evidence>
<gene>
    <name evidence="3" type="ORF">OKIOD_LOCUS1755</name>
</gene>
<dbReference type="InterPro" id="IPR011993">
    <property type="entry name" value="PH-like_dom_sf"/>
</dbReference>
<feature type="domain" description="WH1" evidence="2">
    <location>
        <begin position="37"/>
        <end position="142"/>
    </location>
</feature>
<keyword evidence="4" id="KW-1185">Reference proteome</keyword>
<feature type="compositionally biased region" description="Basic residues" evidence="1">
    <location>
        <begin position="223"/>
        <end position="247"/>
    </location>
</feature>
<dbReference type="Gene3D" id="2.30.29.30">
    <property type="entry name" value="Pleckstrin-homology domain (PH domain)/Phosphotyrosine-binding domain (PTB)"/>
    <property type="match status" value="1"/>
</dbReference>
<proteinExistence type="predicted"/>
<feature type="region of interest" description="Disordered" evidence="1">
    <location>
        <begin position="389"/>
        <end position="435"/>
    </location>
</feature>
<accession>A0ABN7RTQ0</accession>
<sequence length="544" mass="61181">MRPVSQSSAVTTSSVVSFEHFLSETIPDSELDSILSRLGVAQQCMDIVVCQLLFEKDGEWEIQAQGALMLLKDHKRKSYFLILSSSSGEVLWTQEIYHRCNFSPVGPFIQFSGDECQVGLNFSDEEEAIRFGNKMVKRSHAKRRTKKRKSRSRSKRFNETVPEIDESTERKISLGETQKPEKPKMQETESINDEDDSMKQETSVVALYEAQKGVAVFKESGEKKKKRKGFFRGKSKSKSKSKRKHRGRLKLDISAPTDMRRTAGLAMNPNTGRMELSCEDEKMAQILINMGIVGDDHEAMTLLKNKRKRSRIDSAIEESGGIEKVLMATQQLPQTPPILEEEKGRLVISGPVAGSVTKNGRAFKYEQPIDIQKKKVVKSKSPGLIKKVFSRQKSKTRAPAPPKCTVPPPPPPPAPSAAPPPPAIPSKPAPTEEKPTLLRELESSQLNLIQMIQEGPQLRHVSVTDRAPPPLSPRSKVMKNLLENPKSNLKHVPTPPPKQAPVFGDYFLSSLEKQLQEIKRMTHSDSEYENENEQDDAWDEEIFF</sequence>
<feature type="compositionally biased region" description="Basic and acidic residues" evidence="1">
    <location>
        <begin position="167"/>
        <end position="187"/>
    </location>
</feature>
<dbReference type="SUPFAM" id="SSF50729">
    <property type="entry name" value="PH domain-like"/>
    <property type="match status" value="1"/>
</dbReference>
<feature type="compositionally biased region" description="Pro residues" evidence="1">
    <location>
        <begin position="399"/>
        <end position="428"/>
    </location>
</feature>
<feature type="compositionally biased region" description="Basic residues" evidence="1">
    <location>
        <begin position="135"/>
        <end position="155"/>
    </location>
</feature>
<feature type="region of interest" description="Disordered" evidence="1">
    <location>
        <begin position="135"/>
        <end position="199"/>
    </location>
</feature>
<dbReference type="Proteomes" id="UP001158576">
    <property type="component" value="Chromosome PAR"/>
</dbReference>
<feature type="region of interest" description="Disordered" evidence="1">
    <location>
        <begin position="521"/>
        <end position="544"/>
    </location>
</feature>